<dbReference type="InterPro" id="IPR008949">
    <property type="entry name" value="Isoprenoid_synthase_dom_sf"/>
</dbReference>
<dbReference type="OrthoDB" id="9807580at2"/>
<name>D5C206_NITHN</name>
<dbReference type="CDD" id="cd00683">
    <property type="entry name" value="Trans_IPPS_HH"/>
    <property type="match status" value="1"/>
</dbReference>
<dbReference type="eggNOG" id="COG1562">
    <property type="taxonomic scope" value="Bacteria"/>
</dbReference>
<dbReference type="Pfam" id="PF00494">
    <property type="entry name" value="SQS_PSY"/>
    <property type="match status" value="1"/>
</dbReference>
<dbReference type="KEGG" id="nhl:Nhal_3571"/>
<reference evidence="2" key="1">
    <citation type="submission" date="2010-04" db="EMBL/GenBank/DDBJ databases">
        <title>Complete genome sequence of Nitrosococcus halophilus Nc4, a salt-adapted, aerobic obligate ammonia-oxidizing sulfur purple bacterium.</title>
        <authorList>
            <consortium name="US DOE Joint Genome Institute"/>
            <person name="Campbell M.A."/>
            <person name="Malfatti S.A."/>
            <person name="Chain P.S.G."/>
            <person name="Heidelberg J.F."/>
            <person name="Ward B.B."/>
            <person name="Klotz M.G."/>
        </authorList>
    </citation>
    <scope>NUCLEOTIDE SEQUENCE [LARGE SCALE GENOMIC DNA]</scope>
    <source>
        <strain evidence="2">Nc4</strain>
    </source>
</reference>
<gene>
    <name evidence="1" type="ordered locus">Nhal_3571</name>
</gene>
<dbReference type="HOGENOM" id="CLU_037269_1_1_6"/>
<dbReference type="RefSeq" id="WP_013034443.1">
    <property type="nucleotide sequence ID" value="NC_013960.1"/>
</dbReference>
<dbReference type="Proteomes" id="UP000001844">
    <property type="component" value="Chromosome"/>
</dbReference>
<dbReference type="STRING" id="472759.Nhal_3571"/>
<organism evidence="1 2">
    <name type="scientific">Nitrosococcus halophilus (strain Nc4)</name>
    <dbReference type="NCBI Taxonomy" id="472759"/>
    <lineage>
        <taxon>Bacteria</taxon>
        <taxon>Pseudomonadati</taxon>
        <taxon>Pseudomonadota</taxon>
        <taxon>Gammaproteobacteria</taxon>
        <taxon>Chromatiales</taxon>
        <taxon>Chromatiaceae</taxon>
        <taxon>Nitrosococcus</taxon>
    </lineage>
</organism>
<dbReference type="EMBL" id="CP001798">
    <property type="protein sequence ID" value="ADE16594.1"/>
    <property type="molecule type" value="Genomic_DNA"/>
</dbReference>
<evidence type="ECO:0000313" key="2">
    <source>
        <dbReference type="Proteomes" id="UP000001844"/>
    </source>
</evidence>
<dbReference type="InterPro" id="IPR017828">
    <property type="entry name" value="SQ_synth_HpnD-like"/>
</dbReference>
<dbReference type="AlphaFoldDB" id="D5C206"/>
<dbReference type="Gene3D" id="1.10.600.10">
    <property type="entry name" value="Farnesyl Diphosphate Synthase"/>
    <property type="match status" value="1"/>
</dbReference>
<evidence type="ECO:0000313" key="1">
    <source>
        <dbReference type="EMBL" id="ADE16594.1"/>
    </source>
</evidence>
<dbReference type="NCBIfam" id="TIGR03465">
    <property type="entry name" value="HpnD"/>
    <property type="match status" value="1"/>
</dbReference>
<accession>D5C206</accession>
<sequence>MDPATYCQNRATQQGTSLYYSLLFLPEPQRRAATALYAYQKEIVGIVAECSDLGVAQTKLQWWQEEITRLFTGHPRHPVTQSLATPIRSYHLPQQSFLEVIEGVSSDLGQWTYPSFQTLISYCQQVAGIISSMAAEIYGYQDPKTRQYAKNLGVALQLTHILRNIRQDAAQGRIYLPREEFTRFKVPVEDILSGGSDNSQGMATLLAQHASRARQYFHSALAELGQRDYYAQRAGLTQIALGLSLLNAIEEEGYPVLKQRISLTPLRKLWIAWRTSHRARRGLAPQYQ</sequence>
<proteinExistence type="predicted"/>
<dbReference type="GO" id="GO:0016117">
    <property type="term" value="P:carotenoid biosynthetic process"/>
    <property type="evidence" value="ECO:0007669"/>
    <property type="project" value="InterPro"/>
</dbReference>
<dbReference type="InterPro" id="IPR033904">
    <property type="entry name" value="Trans_IPPS_HH"/>
</dbReference>
<protein>
    <submittedName>
        <fullName evidence="1">Squalene synthase HpnD</fullName>
        <ecNumber evidence="1">2.5.1.32</ecNumber>
    </submittedName>
</protein>
<keyword evidence="1" id="KW-0808">Transferase</keyword>
<dbReference type="SUPFAM" id="SSF48576">
    <property type="entry name" value="Terpenoid synthases"/>
    <property type="match status" value="1"/>
</dbReference>
<dbReference type="GO" id="GO:0051996">
    <property type="term" value="F:squalene synthase [NAD(P)H] activity"/>
    <property type="evidence" value="ECO:0007669"/>
    <property type="project" value="InterPro"/>
</dbReference>
<keyword evidence="2" id="KW-1185">Reference proteome</keyword>
<dbReference type="EC" id="2.5.1.32" evidence="1"/>
<dbReference type="InterPro" id="IPR002060">
    <property type="entry name" value="Squ/phyt_synthse"/>
</dbReference>
<dbReference type="PANTHER" id="PTHR31480">
    <property type="entry name" value="BIFUNCTIONAL LYCOPENE CYCLASE/PHYTOENE SYNTHASE"/>
    <property type="match status" value="1"/>
</dbReference>